<dbReference type="FunFam" id="3.40.50.720:FF:000084">
    <property type="entry name" value="Short-chain dehydrogenase reductase"/>
    <property type="match status" value="1"/>
</dbReference>
<evidence type="ECO:0000256" key="1">
    <source>
        <dbReference type="ARBA" id="ARBA00006484"/>
    </source>
</evidence>
<dbReference type="InterPro" id="IPR002347">
    <property type="entry name" value="SDR_fam"/>
</dbReference>
<dbReference type="PROSITE" id="PS00061">
    <property type="entry name" value="ADH_SHORT"/>
    <property type="match status" value="1"/>
</dbReference>
<dbReference type="InterPro" id="IPR036291">
    <property type="entry name" value="NAD(P)-bd_dom_sf"/>
</dbReference>
<sequence length="260" mass="27430">MTADIERRLSLEGQVALVTGAASGLGAHFSQVLASAGASLMLTGRRREPLEVQAAGLREQGVEVWVSTMDIRDDADVDRALATLAAEAGRIPDIVVNNAGITDTTPAISRDMEAWTDIIDTNLNGAMRVSKVAAREMQAQGRGGVIVNVASILGLRVAGHVAAYSASKAGLIQLTKSLALEWARHGIRVNALAPGYIDTPLNHDFFQSEQGQQLIRRIPQRRLGAPESLDGPLLLLCSDAGSYMTGSVLTVDGGHTVSSL</sequence>
<accession>A0A240UM18</accession>
<evidence type="ECO:0000313" key="3">
    <source>
        <dbReference type="Proteomes" id="UP000194457"/>
    </source>
</evidence>
<dbReference type="SUPFAM" id="SSF51735">
    <property type="entry name" value="NAD(P)-binding Rossmann-fold domains"/>
    <property type="match status" value="1"/>
</dbReference>
<dbReference type="GO" id="GO:0016616">
    <property type="term" value="F:oxidoreductase activity, acting on the CH-OH group of donors, NAD or NADP as acceptor"/>
    <property type="evidence" value="ECO:0007669"/>
    <property type="project" value="TreeGrafter"/>
</dbReference>
<dbReference type="AlphaFoldDB" id="A0A240UM18"/>
<dbReference type="PRINTS" id="PR00080">
    <property type="entry name" value="SDRFAMILY"/>
</dbReference>
<dbReference type="EMBL" id="CP021358">
    <property type="protein sequence ID" value="ART62165.1"/>
    <property type="molecule type" value="Genomic_DNA"/>
</dbReference>
<dbReference type="Proteomes" id="UP000194457">
    <property type="component" value="Chromosome"/>
</dbReference>
<proteinExistence type="inferred from homology"/>
<protein>
    <submittedName>
        <fullName evidence="2">2-deoxy-D-gluconate 3-dehydrogenase</fullName>
    </submittedName>
</protein>
<keyword evidence="3" id="KW-1185">Reference proteome</keyword>
<gene>
    <name evidence="2" type="ORF">B9H00_02975</name>
</gene>
<dbReference type="InterPro" id="IPR020904">
    <property type="entry name" value="Sc_DH/Rdtase_CS"/>
</dbReference>
<dbReference type="RefSeq" id="WP_086899413.1">
    <property type="nucleotide sequence ID" value="NZ_CP021358.1"/>
</dbReference>
<dbReference type="OrthoDB" id="6861885at2"/>
<reference evidence="2 3" key="1">
    <citation type="submission" date="2017-05" db="EMBL/GenBank/DDBJ databases">
        <authorList>
            <person name="Song R."/>
            <person name="Chenine A.L."/>
            <person name="Ruprecht R.M."/>
        </authorList>
    </citation>
    <scope>NUCLEOTIDE SEQUENCE [LARGE SCALE GENOMIC DNA]</scope>
    <source>
        <strain evidence="2">SW32</strain>
    </source>
</reference>
<dbReference type="Pfam" id="PF13561">
    <property type="entry name" value="adh_short_C2"/>
    <property type="match status" value="1"/>
</dbReference>
<dbReference type="PANTHER" id="PTHR42760">
    <property type="entry name" value="SHORT-CHAIN DEHYDROGENASES/REDUCTASES FAMILY MEMBER"/>
    <property type="match status" value="1"/>
</dbReference>
<name>A0A240UM18_9GAMM</name>
<evidence type="ECO:0000313" key="2">
    <source>
        <dbReference type="EMBL" id="ART62165.1"/>
    </source>
</evidence>
<dbReference type="Gene3D" id="3.40.50.720">
    <property type="entry name" value="NAD(P)-binding Rossmann-like Domain"/>
    <property type="match status" value="1"/>
</dbReference>
<organism evidence="2 3">
    <name type="scientific">Kushneria marisflavi</name>
    <dbReference type="NCBI Taxonomy" id="157779"/>
    <lineage>
        <taxon>Bacteria</taxon>
        <taxon>Pseudomonadati</taxon>
        <taxon>Pseudomonadota</taxon>
        <taxon>Gammaproteobacteria</taxon>
        <taxon>Oceanospirillales</taxon>
        <taxon>Halomonadaceae</taxon>
        <taxon>Kushneria</taxon>
    </lineage>
</organism>
<dbReference type="KEGG" id="kma:B9H00_02975"/>
<comment type="similarity">
    <text evidence="1">Belongs to the short-chain dehydrogenases/reductases (SDR) family.</text>
</comment>
<dbReference type="PRINTS" id="PR00081">
    <property type="entry name" value="GDHRDH"/>
</dbReference>